<evidence type="ECO:0000313" key="2">
    <source>
        <dbReference type="EMBL" id="MFD2963704.1"/>
    </source>
</evidence>
<keyword evidence="1" id="KW-0812">Transmembrane</keyword>
<comment type="caution">
    <text evidence="2">The sequence shown here is derived from an EMBL/GenBank/DDBJ whole genome shotgun (WGS) entry which is preliminary data.</text>
</comment>
<name>A0ABW6B657_9SPHI</name>
<feature type="transmembrane region" description="Helical" evidence="1">
    <location>
        <begin position="66"/>
        <end position="84"/>
    </location>
</feature>
<dbReference type="Proteomes" id="UP001597560">
    <property type="component" value="Unassembled WGS sequence"/>
</dbReference>
<keyword evidence="1" id="KW-0472">Membrane</keyword>
<feature type="transmembrane region" description="Helical" evidence="1">
    <location>
        <begin position="122"/>
        <end position="139"/>
    </location>
</feature>
<dbReference type="EMBL" id="JBHUPA010000008">
    <property type="protein sequence ID" value="MFD2963704.1"/>
    <property type="molecule type" value="Genomic_DNA"/>
</dbReference>
<keyword evidence="3" id="KW-1185">Reference proteome</keyword>
<feature type="transmembrane region" description="Helical" evidence="1">
    <location>
        <begin position="96"/>
        <end position="116"/>
    </location>
</feature>
<keyword evidence="1" id="KW-1133">Transmembrane helix</keyword>
<accession>A0ABW6B657</accession>
<evidence type="ECO:0000313" key="3">
    <source>
        <dbReference type="Proteomes" id="UP001597560"/>
    </source>
</evidence>
<protein>
    <submittedName>
        <fullName evidence="2">Uncharacterized protein</fullName>
    </submittedName>
</protein>
<evidence type="ECO:0000256" key="1">
    <source>
        <dbReference type="SAM" id="Phobius"/>
    </source>
</evidence>
<organism evidence="2 3">
    <name type="scientific">Olivibacter jilunii</name>
    <dbReference type="NCBI Taxonomy" id="985016"/>
    <lineage>
        <taxon>Bacteria</taxon>
        <taxon>Pseudomonadati</taxon>
        <taxon>Bacteroidota</taxon>
        <taxon>Sphingobacteriia</taxon>
        <taxon>Sphingobacteriales</taxon>
        <taxon>Sphingobacteriaceae</taxon>
        <taxon>Olivibacter</taxon>
    </lineage>
</organism>
<reference evidence="3" key="1">
    <citation type="journal article" date="2019" name="Int. J. Syst. Evol. Microbiol.">
        <title>The Global Catalogue of Microorganisms (GCM) 10K type strain sequencing project: providing services to taxonomists for standard genome sequencing and annotation.</title>
        <authorList>
            <consortium name="The Broad Institute Genomics Platform"/>
            <consortium name="The Broad Institute Genome Sequencing Center for Infectious Disease"/>
            <person name="Wu L."/>
            <person name="Ma J."/>
        </authorList>
    </citation>
    <scope>NUCLEOTIDE SEQUENCE [LARGE SCALE GENOMIC DNA]</scope>
    <source>
        <strain evidence="3">KCTC 23098</strain>
    </source>
</reference>
<proteinExistence type="predicted"/>
<dbReference type="RefSeq" id="WP_377611827.1">
    <property type="nucleotide sequence ID" value="NZ_JBHUPA010000008.1"/>
</dbReference>
<sequence>MQKNIFKATIIINALLSSKSFAKNEDSSVVKSVSEGGRGKVSVRYREPLESSATSAADYILSHKEVYLALAVLLSLIILVLLEVKIIKERNIGEEATIRLLIVTLVIVGSLFVIMAGYTDTQIAPIFALFGTICGYLFGKRDGTKNDNQSS</sequence>
<gene>
    <name evidence="2" type="ORF">ACFS6J_18000</name>
</gene>